<sequence length="93" mass="9854">IKFSLAALLFVPLALALEASQPLPEQELSDGSVAAGLVTSEAPKANALNAAASCPIDYPYMCPNGLCCPYNICCSRECCAPEATYCDNGYCWR</sequence>
<keyword evidence="3" id="KW-1185">Reference proteome</keyword>
<name>A0AAN6VPL0_9PEZI</name>
<reference evidence="2" key="1">
    <citation type="journal article" date="2023" name="Mol. Phylogenet. Evol.">
        <title>Genome-scale phylogeny and comparative genomics of the fungal order Sordariales.</title>
        <authorList>
            <person name="Hensen N."/>
            <person name="Bonometti L."/>
            <person name="Westerberg I."/>
            <person name="Brannstrom I.O."/>
            <person name="Guillou S."/>
            <person name="Cros-Aarteil S."/>
            <person name="Calhoun S."/>
            <person name="Haridas S."/>
            <person name="Kuo A."/>
            <person name="Mondo S."/>
            <person name="Pangilinan J."/>
            <person name="Riley R."/>
            <person name="LaButti K."/>
            <person name="Andreopoulos B."/>
            <person name="Lipzen A."/>
            <person name="Chen C."/>
            <person name="Yan M."/>
            <person name="Daum C."/>
            <person name="Ng V."/>
            <person name="Clum A."/>
            <person name="Steindorff A."/>
            <person name="Ohm R.A."/>
            <person name="Martin F."/>
            <person name="Silar P."/>
            <person name="Natvig D.O."/>
            <person name="Lalanne C."/>
            <person name="Gautier V."/>
            <person name="Ament-Velasquez S.L."/>
            <person name="Kruys A."/>
            <person name="Hutchinson M.I."/>
            <person name="Powell A.J."/>
            <person name="Barry K."/>
            <person name="Miller A.N."/>
            <person name="Grigoriev I.V."/>
            <person name="Debuchy R."/>
            <person name="Gladieux P."/>
            <person name="Hiltunen Thoren M."/>
            <person name="Johannesson H."/>
        </authorList>
    </citation>
    <scope>NUCLEOTIDE SEQUENCE</scope>
    <source>
        <strain evidence="2">CBS 538.74</strain>
    </source>
</reference>
<evidence type="ECO:0000313" key="3">
    <source>
        <dbReference type="Proteomes" id="UP001302745"/>
    </source>
</evidence>
<dbReference type="Proteomes" id="UP001302745">
    <property type="component" value="Unassembled WGS sequence"/>
</dbReference>
<evidence type="ECO:0000256" key="1">
    <source>
        <dbReference type="SAM" id="SignalP"/>
    </source>
</evidence>
<proteinExistence type="predicted"/>
<feature type="signal peptide" evidence="1">
    <location>
        <begin position="1"/>
        <end position="16"/>
    </location>
</feature>
<organism evidence="2 3">
    <name type="scientific">Chaetomidium leptoderma</name>
    <dbReference type="NCBI Taxonomy" id="669021"/>
    <lineage>
        <taxon>Eukaryota</taxon>
        <taxon>Fungi</taxon>
        <taxon>Dikarya</taxon>
        <taxon>Ascomycota</taxon>
        <taxon>Pezizomycotina</taxon>
        <taxon>Sordariomycetes</taxon>
        <taxon>Sordariomycetidae</taxon>
        <taxon>Sordariales</taxon>
        <taxon>Chaetomiaceae</taxon>
        <taxon>Chaetomidium</taxon>
    </lineage>
</organism>
<evidence type="ECO:0000313" key="2">
    <source>
        <dbReference type="EMBL" id="KAK4154962.1"/>
    </source>
</evidence>
<dbReference type="EMBL" id="MU856898">
    <property type="protein sequence ID" value="KAK4154962.1"/>
    <property type="molecule type" value="Genomic_DNA"/>
</dbReference>
<keyword evidence="1" id="KW-0732">Signal</keyword>
<gene>
    <name evidence="2" type="ORF">C8A00DRAFT_13944</name>
</gene>
<feature type="chain" id="PRO_5043033412" evidence="1">
    <location>
        <begin position="17"/>
        <end position="93"/>
    </location>
</feature>
<protein>
    <submittedName>
        <fullName evidence="2">Uncharacterized protein</fullName>
    </submittedName>
</protein>
<accession>A0AAN6VPL0</accession>
<reference evidence="2" key="2">
    <citation type="submission" date="2023-05" db="EMBL/GenBank/DDBJ databases">
        <authorList>
            <consortium name="Lawrence Berkeley National Laboratory"/>
            <person name="Steindorff A."/>
            <person name="Hensen N."/>
            <person name="Bonometti L."/>
            <person name="Westerberg I."/>
            <person name="Brannstrom I.O."/>
            <person name="Guillou S."/>
            <person name="Cros-Aarteil S."/>
            <person name="Calhoun S."/>
            <person name="Haridas S."/>
            <person name="Kuo A."/>
            <person name="Mondo S."/>
            <person name="Pangilinan J."/>
            <person name="Riley R."/>
            <person name="Labutti K."/>
            <person name="Andreopoulos B."/>
            <person name="Lipzen A."/>
            <person name="Chen C."/>
            <person name="Yanf M."/>
            <person name="Daum C."/>
            <person name="Ng V."/>
            <person name="Clum A."/>
            <person name="Ohm R."/>
            <person name="Martin F."/>
            <person name="Silar P."/>
            <person name="Natvig D."/>
            <person name="Lalanne C."/>
            <person name="Gautier V."/>
            <person name="Ament-Velasquez S.L."/>
            <person name="Kruys A."/>
            <person name="Hutchinson M.I."/>
            <person name="Powell A.J."/>
            <person name="Barry K."/>
            <person name="Miller A.N."/>
            <person name="Grigoriev I.V."/>
            <person name="Debuchy R."/>
            <person name="Gladieux P."/>
            <person name="Thoren M.H."/>
            <person name="Johannesson H."/>
        </authorList>
    </citation>
    <scope>NUCLEOTIDE SEQUENCE</scope>
    <source>
        <strain evidence="2">CBS 538.74</strain>
    </source>
</reference>
<dbReference type="AlphaFoldDB" id="A0AAN6VPL0"/>
<comment type="caution">
    <text evidence="2">The sequence shown here is derived from an EMBL/GenBank/DDBJ whole genome shotgun (WGS) entry which is preliminary data.</text>
</comment>
<feature type="non-terminal residue" evidence="2">
    <location>
        <position position="1"/>
    </location>
</feature>